<keyword evidence="2" id="KW-1133">Transmembrane helix</keyword>
<name>A0A8H3B4Y3_9AGAM</name>
<proteinExistence type="predicted"/>
<sequence length="181" mass="19971">MAPKTTTVDIEPSNPITKPSAAMGAKIDQLNLGPFNNIPVDEDEWEDVNEPIAPPPDEFTMQSSDAWPKKNSNYYLQQWLRSSCDSYVRLTYEHDAPPSGTLCAGCNSPVTHLVPTPPCPHIGSRSGQEVSDGWHLWPILALFFILATAANHARISSKHRTYTLAIWAVMLMSVFSTASMT</sequence>
<keyword evidence="2" id="KW-0472">Membrane</keyword>
<evidence type="ECO:0000313" key="3">
    <source>
        <dbReference type="EMBL" id="CAE6447380.1"/>
    </source>
</evidence>
<feature type="transmembrane region" description="Helical" evidence="2">
    <location>
        <begin position="134"/>
        <end position="150"/>
    </location>
</feature>
<evidence type="ECO:0000313" key="4">
    <source>
        <dbReference type="Proteomes" id="UP000663850"/>
    </source>
</evidence>
<gene>
    <name evidence="3" type="ORF">RDB_LOCUS37320</name>
</gene>
<comment type="caution">
    <text evidence="3">The sequence shown here is derived from an EMBL/GenBank/DDBJ whole genome shotgun (WGS) entry which is preliminary data.</text>
</comment>
<protein>
    <submittedName>
        <fullName evidence="3">Uncharacterized protein</fullName>
    </submittedName>
</protein>
<evidence type="ECO:0000256" key="1">
    <source>
        <dbReference type="SAM" id="MobiDB-lite"/>
    </source>
</evidence>
<dbReference type="Proteomes" id="UP000663850">
    <property type="component" value="Unassembled WGS sequence"/>
</dbReference>
<keyword evidence="2" id="KW-0812">Transmembrane</keyword>
<organism evidence="3 4">
    <name type="scientific">Rhizoctonia solani</name>
    <dbReference type="NCBI Taxonomy" id="456999"/>
    <lineage>
        <taxon>Eukaryota</taxon>
        <taxon>Fungi</taxon>
        <taxon>Dikarya</taxon>
        <taxon>Basidiomycota</taxon>
        <taxon>Agaricomycotina</taxon>
        <taxon>Agaricomycetes</taxon>
        <taxon>Cantharellales</taxon>
        <taxon>Ceratobasidiaceae</taxon>
        <taxon>Rhizoctonia</taxon>
    </lineage>
</organism>
<feature type="region of interest" description="Disordered" evidence="1">
    <location>
        <begin position="1"/>
        <end position="22"/>
    </location>
</feature>
<dbReference type="AlphaFoldDB" id="A0A8H3B4Y3"/>
<accession>A0A8H3B4Y3</accession>
<dbReference type="EMBL" id="CAJMWZ010002019">
    <property type="protein sequence ID" value="CAE6447380.1"/>
    <property type="molecule type" value="Genomic_DNA"/>
</dbReference>
<evidence type="ECO:0000256" key="2">
    <source>
        <dbReference type="SAM" id="Phobius"/>
    </source>
</evidence>
<reference evidence="3" key="1">
    <citation type="submission" date="2021-01" db="EMBL/GenBank/DDBJ databases">
        <authorList>
            <person name="Kaushik A."/>
        </authorList>
    </citation>
    <scope>NUCLEOTIDE SEQUENCE</scope>
    <source>
        <strain evidence="3">Type strain: AG8-Rh-89/</strain>
    </source>
</reference>
<feature type="transmembrane region" description="Helical" evidence="2">
    <location>
        <begin position="162"/>
        <end position="180"/>
    </location>
</feature>